<dbReference type="Proteomes" id="UP000297014">
    <property type="component" value="Unassembled WGS sequence"/>
</dbReference>
<gene>
    <name evidence="3" type="ORF">AJ85_04000</name>
    <name evidence="2" type="ORF">BALCAV_0204730</name>
</gene>
<evidence type="ECO:0000313" key="5">
    <source>
        <dbReference type="Proteomes" id="UP000297014"/>
    </source>
</evidence>
<dbReference type="STRING" id="1218173.BALCAV_0204730"/>
<evidence type="ECO:0008006" key="6">
    <source>
        <dbReference type="Google" id="ProtNLM"/>
    </source>
</evidence>
<protein>
    <recommendedName>
        <fullName evidence="6">Cxxc_20_cxxc protein</fullName>
    </recommendedName>
</protein>
<evidence type="ECO:0000313" key="4">
    <source>
        <dbReference type="Proteomes" id="UP000002754"/>
    </source>
</evidence>
<reference evidence="2 4" key="1">
    <citation type="journal article" date="2014" name="Genome Announc.">
        <title>Draft Genome Sequence of Bacillus alcalophilus AV1934, a Classic Alkaliphile Isolated from Human Feces in 1934.</title>
        <authorList>
            <person name="Attie O."/>
            <person name="Jayaprakash A."/>
            <person name="Shah H."/>
            <person name="Paulsen I.T."/>
            <person name="Morino M."/>
            <person name="Takahashi Y."/>
            <person name="Narumi I."/>
            <person name="Sachidanandam R."/>
            <person name="Satoh K."/>
            <person name="Ito M."/>
            <person name="Krulwich T.A."/>
        </authorList>
    </citation>
    <scope>NUCLEOTIDE SEQUENCE [LARGE SCALE GENOMIC DNA]</scope>
    <source>
        <strain evidence="2 4">AV1934</strain>
    </source>
</reference>
<keyword evidence="1" id="KW-0472">Membrane</keyword>
<keyword evidence="4" id="KW-1185">Reference proteome</keyword>
<accession>A0A094XHY3</accession>
<feature type="transmembrane region" description="Helical" evidence="1">
    <location>
        <begin position="44"/>
        <end position="63"/>
    </location>
</feature>
<dbReference type="InterPro" id="IPR026369">
    <property type="entry name" value="CxxC_20_CxxC"/>
</dbReference>
<feature type="transmembrane region" description="Helical" evidence="1">
    <location>
        <begin position="69"/>
        <end position="87"/>
    </location>
</feature>
<keyword evidence="1" id="KW-0812">Transmembrane</keyword>
<name>A0A094XHY3_ALKAL</name>
<dbReference type="NCBIfam" id="TIGR04104">
    <property type="entry name" value="cxxc_20_cxxc"/>
    <property type="match status" value="1"/>
</dbReference>
<keyword evidence="1" id="KW-1133">Transmembrane helix</keyword>
<evidence type="ECO:0000313" key="2">
    <source>
        <dbReference type="EMBL" id="KGA98390.1"/>
    </source>
</evidence>
<reference evidence="3 5" key="2">
    <citation type="submission" date="2014-01" db="EMBL/GenBank/DDBJ databases">
        <title>Draft genome sequencing of Bacillus alcalophilus CGMCC 1.3604.</title>
        <authorList>
            <person name="Yang J."/>
            <person name="Diao L."/>
            <person name="Yang S."/>
        </authorList>
    </citation>
    <scope>NUCLEOTIDE SEQUENCE [LARGE SCALE GENOMIC DNA]</scope>
    <source>
        <strain evidence="3 5">CGMCC 1.3604</strain>
    </source>
</reference>
<organism evidence="2 4">
    <name type="scientific">Alkalihalobacillus alcalophilus ATCC 27647 = CGMCC 1.3604</name>
    <dbReference type="NCBI Taxonomy" id="1218173"/>
    <lineage>
        <taxon>Bacteria</taxon>
        <taxon>Bacillati</taxon>
        <taxon>Bacillota</taxon>
        <taxon>Bacilli</taxon>
        <taxon>Bacillales</taxon>
        <taxon>Bacillaceae</taxon>
        <taxon>Alkalihalobacillus</taxon>
    </lineage>
</organism>
<dbReference type="RefSeq" id="WP_003323070.1">
    <property type="nucleotide sequence ID" value="NZ_ALPT02000011.1"/>
</dbReference>
<dbReference type="EMBL" id="JALP01000061">
    <property type="protein sequence ID" value="THG91625.1"/>
    <property type="molecule type" value="Genomic_DNA"/>
</dbReference>
<dbReference type="EMBL" id="ALPT02000011">
    <property type="protein sequence ID" value="KGA98390.1"/>
    <property type="molecule type" value="Genomic_DNA"/>
</dbReference>
<dbReference type="AlphaFoldDB" id="A0A094XHY3"/>
<proteinExistence type="predicted"/>
<dbReference type="Proteomes" id="UP000002754">
    <property type="component" value="Unassembled WGS sequence"/>
</dbReference>
<evidence type="ECO:0000256" key="1">
    <source>
        <dbReference type="SAM" id="Phobius"/>
    </source>
</evidence>
<comment type="caution">
    <text evidence="2">The sequence shown here is derived from an EMBL/GenBank/DDBJ whole genome shotgun (WGS) entry which is preliminary data.</text>
</comment>
<dbReference type="OrthoDB" id="2418141at2"/>
<evidence type="ECO:0000313" key="3">
    <source>
        <dbReference type="EMBL" id="THG91625.1"/>
    </source>
</evidence>
<sequence length="110" mass="12977">MKKAKCWNCGHLFKWSQLFIFYDRKSCTKCKKNQFLTAEASQRILGLILLTLPLTIIALLISTQLELSISYYALVYIFMLYAIRPFLLEFTNEKQHPLKYLFKQEDKDGS</sequence>